<dbReference type="InterPro" id="IPR036259">
    <property type="entry name" value="MFS_trans_sf"/>
</dbReference>
<keyword evidence="8" id="KW-1185">Reference proteome</keyword>
<feature type="transmembrane region" description="Helical" evidence="5">
    <location>
        <begin position="310"/>
        <end position="328"/>
    </location>
</feature>
<evidence type="ECO:0000259" key="6">
    <source>
        <dbReference type="PROSITE" id="PS50850"/>
    </source>
</evidence>
<feature type="transmembrane region" description="Helical" evidence="5">
    <location>
        <begin position="252"/>
        <end position="274"/>
    </location>
</feature>
<sequence>MRRYVWLLLAAQFGVFLALVTPIAISLAIKVEQVAPGNPEYLGYATGCGALAAIVSAPLFGMLSDRTRSRFGRRRPWFALGTLIGAVALVVMALAGDIVTLGLGWVLAQIGWGSLIALLLTSMADRLPEDQRGRISGLGGMVSQLAPILGAILAGGLAGNDLLLFLVPGGVGIVTMALFLLFVSEPDSRELPPGAPMSLAELRHTYLFDVRRHTDFAWNWLGKFLFFFGLTLNTTFSAFFLADRMGTTVQEVAGTVAILGIGGIVTAMIGAIGGGFLSDRLKRRRIFVLLGAAVFATGTTGMVLAPTLPLIIGAAMISNLGIGLFASVDQALALDVLPDRETDAGRYVGIYAFSTTLGQGLAPFLAPVLLGGDRNYTVLYLAAAAITLVGGLTVFFKIKAVR</sequence>
<feature type="transmembrane region" description="Helical" evidence="5">
    <location>
        <begin position="376"/>
        <end position="396"/>
    </location>
</feature>
<feature type="domain" description="Major facilitator superfamily (MFS) profile" evidence="6">
    <location>
        <begin position="7"/>
        <end position="402"/>
    </location>
</feature>
<feature type="transmembrane region" description="Helical" evidence="5">
    <location>
        <begin position="220"/>
        <end position="240"/>
    </location>
</feature>
<evidence type="ECO:0000313" key="8">
    <source>
        <dbReference type="Proteomes" id="UP000612282"/>
    </source>
</evidence>
<protein>
    <submittedName>
        <fullName evidence="7">MFS transporter</fullName>
    </submittedName>
</protein>
<keyword evidence="2 5" id="KW-0812">Transmembrane</keyword>
<reference evidence="7 8" key="1">
    <citation type="submission" date="2021-01" db="EMBL/GenBank/DDBJ databases">
        <title>Whole genome shotgun sequence of Actinoplanes couchii NBRC 106145.</title>
        <authorList>
            <person name="Komaki H."/>
            <person name="Tamura T."/>
        </authorList>
    </citation>
    <scope>NUCLEOTIDE SEQUENCE [LARGE SCALE GENOMIC DNA]</scope>
    <source>
        <strain evidence="7 8">NBRC 106145</strain>
    </source>
</reference>
<keyword evidence="3 5" id="KW-1133">Transmembrane helix</keyword>
<dbReference type="RefSeq" id="WP_203795866.1">
    <property type="nucleotide sequence ID" value="NZ_BAAAQE010000036.1"/>
</dbReference>
<feature type="transmembrane region" description="Helical" evidence="5">
    <location>
        <begin position="76"/>
        <end position="96"/>
    </location>
</feature>
<dbReference type="Gene3D" id="1.20.1250.20">
    <property type="entry name" value="MFS general substrate transporter like domains"/>
    <property type="match status" value="2"/>
</dbReference>
<dbReference type="PROSITE" id="PS50850">
    <property type="entry name" value="MFS"/>
    <property type="match status" value="1"/>
</dbReference>
<proteinExistence type="predicted"/>
<name>A0ABQ3X8E5_9ACTN</name>
<feature type="transmembrane region" description="Helical" evidence="5">
    <location>
        <begin position="348"/>
        <end position="370"/>
    </location>
</feature>
<dbReference type="Proteomes" id="UP000612282">
    <property type="component" value="Unassembled WGS sequence"/>
</dbReference>
<keyword evidence="4 5" id="KW-0472">Membrane</keyword>
<dbReference type="InterPro" id="IPR020846">
    <property type="entry name" value="MFS_dom"/>
</dbReference>
<dbReference type="PANTHER" id="PTHR23528">
    <property type="match status" value="1"/>
</dbReference>
<evidence type="ECO:0000256" key="2">
    <source>
        <dbReference type="ARBA" id="ARBA00022692"/>
    </source>
</evidence>
<feature type="transmembrane region" description="Helical" evidence="5">
    <location>
        <begin position="286"/>
        <end position="304"/>
    </location>
</feature>
<feature type="transmembrane region" description="Helical" evidence="5">
    <location>
        <begin position="162"/>
        <end position="183"/>
    </location>
</feature>
<comment type="caution">
    <text evidence="7">The sequence shown here is derived from an EMBL/GenBank/DDBJ whole genome shotgun (WGS) entry which is preliminary data.</text>
</comment>
<dbReference type="PANTHER" id="PTHR23528:SF1">
    <property type="entry name" value="MAJOR FACILITATOR SUPERFAMILY (MFS) PROFILE DOMAIN-CONTAINING PROTEIN"/>
    <property type="match status" value="1"/>
</dbReference>
<feature type="transmembrane region" description="Helical" evidence="5">
    <location>
        <begin position="44"/>
        <end position="64"/>
    </location>
</feature>
<organism evidence="7 8">
    <name type="scientific">Actinoplanes couchii</name>
    <dbReference type="NCBI Taxonomy" id="403638"/>
    <lineage>
        <taxon>Bacteria</taxon>
        <taxon>Bacillati</taxon>
        <taxon>Actinomycetota</taxon>
        <taxon>Actinomycetes</taxon>
        <taxon>Micromonosporales</taxon>
        <taxon>Micromonosporaceae</taxon>
        <taxon>Actinoplanes</taxon>
    </lineage>
</organism>
<accession>A0ABQ3X8E5</accession>
<dbReference type="InterPro" id="IPR011701">
    <property type="entry name" value="MFS"/>
</dbReference>
<feature type="transmembrane region" description="Helical" evidence="5">
    <location>
        <begin position="102"/>
        <end position="123"/>
    </location>
</feature>
<dbReference type="SUPFAM" id="SSF103473">
    <property type="entry name" value="MFS general substrate transporter"/>
    <property type="match status" value="1"/>
</dbReference>
<evidence type="ECO:0000313" key="7">
    <source>
        <dbReference type="EMBL" id="GID54789.1"/>
    </source>
</evidence>
<dbReference type="EMBL" id="BOMG01000042">
    <property type="protein sequence ID" value="GID54789.1"/>
    <property type="molecule type" value="Genomic_DNA"/>
</dbReference>
<dbReference type="Pfam" id="PF07690">
    <property type="entry name" value="MFS_1"/>
    <property type="match status" value="1"/>
</dbReference>
<evidence type="ECO:0000256" key="1">
    <source>
        <dbReference type="ARBA" id="ARBA00004651"/>
    </source>
</evidence>
<feature type="transmembrane region" description="Helical" evidence="5">
    <location>
        <begin position="135"/>
        <end position="156"/>
    </location>
</feature>
<evidence type="ECO:0000256" key="5">
    <source>
        <dbReference type="SAM" id="Phobius"/>
    </source>
</evidence>
<evidence type="ECO:0000256" key="4">
    <source>
        <dbReference type="ARBA" id="ARBA00023136"/>
    </source>
</evidence>
<gene>
    <name evidence="7" type="primary">floR_2</name>
    <name evidence="7" type="ORF">Aco03nite_031930</name>
</gene>
<comment type="subcellular location">
    <subcellularLocation>
        <location evidence="1">Cell membrane</location>
        <topology evidence="1">Multi-pass membrane protein</topology>
    </subcellularLocation>
</comment>
<evidence type="ECO:0000256" key="3">
    <source>
        <dbReference type="ARBA" id="ARBA00022989"/>
    </source>
</evidence>